<keyword evidence="4" id="KW-1185">Reference proteome</keyword>
<dbReference type="RefSeq" id="WP_087175679.1">
    <property type="nucleotide sequence ID" value="NZ_NFKZ01000001.1"/>
</dbReference>
<dbReference type="Proteomes" id="UP000195859">
    <property type="component" value="Unassembled WGS sequence"/>
</dbReference>
<reference evidence="2" key="2">
    <citation type="journal article" date="2018" name="BMC Genomics">
        <title>Whole genome sequencing and function prediction of 133 gut anaerobes isolated from chicken caecum in pure cultures.</title>
        <authorList>
            <person name="Medvecky M."/>
            <person name="Cejkova D."/>
            <person name="Polansky O."/>
            <person name="Karasova D."/>
            <person name="Kubasova T."/>
            <person name="Cizek A."/>
            <person name="Rychlik I."/>
        </authorList>
    </citation>
    <scope>NUCLEOTIDE SEQUENCE</scope>
    <source>
        <strain evidence="2">An101</strain>
        <strain evidence="1">An115</strain>
    </source>
</reference>
<dbReference type="Proteomes" id="UP000196293">
    <property type="component" value="Unassembled WGS sequence"/>
</dbReference>
<accession>A0A1Y4W1K8</accession>
<comment type="caution">
    <text evidence="2">The sequence shown here is derived from an EMBL/GenBank/DDBJ whole genome shotgun (WGS) entry which is preliminary data.</text>
</comment>
<gene>
    <name evidence="2" type="ORF">B5E44_07130</name>
    <name evidence="1" type="ORF">B5E59_00555</name>
</gene>
<name>A0A1Y4W1K8_9LACO</name>
<proteinExistence type="predicted"/>
<reference evidence="3 4" key="1">
    <citation type="submission" date="2017-04" db="EMBL/GenBank/DDBJ databases">
        <title>Function of individual gut microbiota members based on whole genome sequencing of pure cultures obtained from chicken caecum.</title>
        <authorList>
            <person name="Medvecky M."/>
            <person name="Cejkova D."/>
            <person name="Polansky O."/>
            <person name="Karasova D."/>
            <person name="Kubasova T."/>
            <person name="Cizek A."/>
            <person name="Rychlik I."/>
        </authorList>
    </citation>
    <scope>NUCLEOTIDE SEQUENCE [LARGE SCALE GENOMIC DNA]</scope>
    <source>
        <strain evidence="3">An101</strain>
        <strain evidence="4">An115</strain>
    </source>
</reference>
<dbReference type="EMBL" id="NFLS01000001">
    <property type="protein sequence ID" value="OUQ58242.1"/>
    <property type="molecule type" value="Genomic_DNA"/>
</dbReference>
<dbReference type="EMBL" id="NFLZ01000017">
    <property type="protein sequence ID" value="OUQ75528.1"/>
    <property type="molecule type" value="Genomic_DNA"/>
</dbReference>
<protein>
    <submittedName>
        <fullName evidence="2">Uncharacterized protein</fullName>
    </submittedName>
</protein>
<evidence type="ECO:0000313" key="4">
    <source>
        <dbReference type="Proteomes" id="UP000196293"/>
    </source>
</evidence>
<sequence>MDRFHQYLLRRRQDRYEKKRVANLLRNSNSFGTTASLSSQQPHRIFKRDLLEFDETKKDSLVVQVNPYELPIR</sequence>
<evidence type="ECO:0000313" key="1">
    <source>
        <dbReference type="EMBL" id="OUQ58242.1"/>
    </source>
</evidence>
<dbReference type="AlphaFoldDB" id="A0A1Y4W1K8"/>
<dbReference type="GeneID" id="78202197"/>
<evidence type="ECO:0000313" key="3">
    <source>
        <dbReference type="Proteomes" id="UP000195859"/>
    </source>
</evidence>
<evidence type="ECO:0000313" key="2">
    <source>
        <dbReference type="EMBL" id="OUQ75528.1"/>
    </source>
</evidence>
<organism evidence="2 3">
    <name type="scientific">Lactobacillus gallinarum</name>
    <dbReference type="NCBI Taxonomy" id="52242"/>
    <lineage>
        <taxon>Bacteria</taxon>
        <taxon>Bacillati</taxon>
        <taxon>Bacillota</taxon>
        <taxon>Bacilli</taxon>
        <taxon>Lactobacillales</taxon>
        <taxon>Lactobacillaceae</taxon>
        <taxon>Lactobacillus</taxon>
    </lineage>
</organism>